<accession>A0A9P0LUM2</accession>
<reference evidence="1" key="1">
    <citation type="submission" date="2022-03" db="EMBL/GenBank/DDBJ databases">
        <authorList>
            <person name="Sayadi A."/>
        </authorList>
    </citation>
    <scope>NUCLEOTIDE SEQUENCE</scope>
</reference>
<dbReference type="AlphaFoldDB" id="A0A9P0LUM2"/>
<evidence type="ECO:0000313" key="1">
    <source>
        <dbReference type="EMBL" id="CAH2002960.1"/>
    </source>
</evidence>
<comment type="caution">
    <text evidence="1">The sequence shown here is derived from an EMBL/GenBank/DDBJ whole genome shotgun (WGS) entry which is preliminary data.</text>
</comment>
<protein>
    <submittedName>
        <fullName evidence="1">Uncharacterized protein</fullName>
    </submittedName>
</protein>
<dbReference type="OrthoDB" id="6755515at2759"/>
<dbReference type="Proteomes" id="UP001152888">
    <property type="component" value="Unassembled WGS sequence"/>
</dbReference>
<gene>
    <name evidence="1" type="ORF">ACAOBT_LOCUS27082</name>
</gene>
<proteinExistence type="predicted"/>
<dbReference type="EMBL" id="CAKOFQ010007521">
    <property type="protein sequence ID" value="CAH2002960.1"/>
    <property type="molecule type" value="Genomic_DNA"/>
</dbReference>
<name>A0A9P0LUM2_ACAOB</name>
<keyword evidence="2" id="KW-1185">Reference proteome</keyword>
<organism evidence="1 2">
    <name type="scientific">Acanthoscelides obtectus</name>
    <name type="common">Bean weevil</name>
    <name type="synonym">Bruchus obtectus</name>
    <dbReference type="NCBI Taxonomy" id="200917"/>
    <lineage>
        <taxon>Eukaryota</taxon>
        <taxon>Metazoa</taxon>
        <taxon>Ecdysozoa</taxon>
        <taxon>Arthropoda</taxon>
        <taxon>Hexapoda</taxon>
        <taxon>Insecta</taxon>
        <taxon>Pterygota</taxon>
        <taxon>Neoptera</taxon>
        <taxon>Endopterygota</taxon>
        <taxon>Coleoptera</taxon>
        <taxon>Polyphaga</taxon>
        <taxon>Cucujiformia</taxon>
        <taxon>Chrysomeloidea</taxon>
        <taxon>Chrysomelidae</taxon>
        <taxon>Bruchinae</taxon>
        <taxon>Bruchini</taxon>
        <taxon>Acanthoscelides</taxon>
    </lineage>
</organism>
<sequence>MVLSQYLVCTQIDTLKKSINTLPQFFKTVRNRDNLTMPIHRTTLFRRSFTYNAILYYNSLAQDLKTIQSSRSFKTQM</sequence>
<evidence type="ECO:0000313" key="2">
    <source>
        <dbReference type="Proteomes" id="UP001152888"/>
    </source>
</evidence>